<evidence type="ECO:0000313" key="2">
    <source>
        <dbReference type="EMBL" id="KZV81490.1"/>
    </source>
</evidence>
<dbReference type="InParanoid" id="A0A165BYM0"/>
<dbReference type="Proteomes" id="UP000077266">
    <property type="component" value="Unassembled WGS sequence"/>
</dbReference>
<feature type="region of interest" description="Disordered" evidence="1">
    <location>
        <begin position="15"/>
        <end position="64"/>
    </location>
</feature>
<evidence type="ECO:0000256" key="1">
    <source>
        <dbReference type="SAM" id="MobiDB-lite"/>
    </source>
</evidence>
<reference evidence="2 3" key="1">
    <citation type="journal article" date="2016" name="Mol. Biol. Evol.">
        <title>Comparative Genomics of Early-Diverging Mushroom-Forming Fungi Provides Insights into the Origins of Lignocellulose Decay Capabilities.</title>
        <authorList>
            <person name="Nagy L.G."/>
            <person name="Riley R."/>
            <person name="Tritt A."/>
            <person name="Adam C."/>
            <person name="Daum C."/>
            <person name="Floudas D."/>
            <person name="Sun H."/>
            <person name="Yadav J.S."/>
            <person name="Pangilinan J."/>
            <person name="Larsson K.H."/>
            <person name="Matsuura K."/>
            <person name="Barry K."/>
            <person name="Labutti K."/>
            <person name="Kuo R."/>
            <person name="Ohm R.A."/>
            <person name="Bhattacharya S.S."/>
            <person name="Shirouzu T."/>
            <person name="Yoshinaga Y."/>
            <person name="Martin F.M."/>
            <person name="Grigoriev I.V."/>
            <person name="Hibbett D.S."/>
        </authorList>
    </citation>
    <scope>NUCLEOTIDE SEQUENCE [LARGE SCALE GENOMIC DNA]</scope>
    <source>
        <strain evidence="2 3">HHB12029</strain>
    </source>
</reference>
<dbReference type="AlphaFoldDB" id="A0A165BYM0"/>
<keyword evidence="3" id="KW-1185">Reference proteome</keyword>
<feature type="region of interest" description="Disordered" evidence="1">
    <location>
        <begin position="123"/>
        <end position="143"/>
    </location>
</feature>
<organism evidence="2 3">
    <name type="scientific">Exidia glandulosa HHB12029</name>
    <dbReference type="NCBI Taxonomy" id="1314781"/>
    <lineage>
        <taxon>Eukaryota</taxon>
        <taxon>Fungi</taxon>
        <taxon>Dikarya</taxon>
        <taxon>Basidiomycota</taxon>
        <taxon>Agaricomycotina</taxon>
        <taxon>Agaricomycetes</taxon>
        <taxon>Auriculariales</taxon>
        <taxon>Exidiaceae</taxon>
        <taxon>Exidia</taxon>
    </lineage>
</organism>
<sequence>MVFGVRVLDCFVPRPRRQGQGTRQPDAHLASLPPTASQRTRSRPTPSSVSAPHSPSPSSSTPTRNMVVLNEKETQIQPPAVPLHSPPPYAASPDIQQQYLLHLQQQHQQVQAQQLQLQQQLAALHSRSRASPSRSSTSPLTPSFPAPAYSTFTQLSGVPPGVMLKIVYATFPEPGTDPTFVRLRRTLFWLAMNLRAVNKAFYIACMHVLRSSYLPAYTQNVRAPYTSDPFPSSSSTGAGEQRETVVLDRWMLLKVREDVLADESELHLDLDAQRDVFDMLQPRARTEDLIRTLGLRERVITLDNATARPEHGLYPFTALSVVFEPRRIALVLATKGGWRRTIAEVPRTREEALESSARKIVAQLVRDRR</sequence>
<accession>A0A165BYM0</accession>
<protein>
    <submittedName>
        <fullName evidence="2">Uncharacterized protein</fullName>
    </submittedName>
</protein>
<feature type="compositionally biased region" description="Low complexity" evidence="1">
    <location>
        <begin position="33"/>
        <end position="63"/>
    </location>
</feature>
<proteinExistence type="predicted"/>
<dbReference type="STRING" id="1314781.A0A165BYM0"/>
<dbReference type="EMBL" id="KV426389">
    <property type="protein sequence ID" value="KZV81490.1"/>
    <property type="molecule type" value="Genomic_DNA"/>
</dbReference>
<evidence type="ECO:0000313" key="3">
    <source>
        <dbReference type="Proteomes" id="UP000077266"/>
    </source>
</evidence>
<dbReference type="OrthoDB" id="2536866at2759"/>
<name>A0A165BYM0_EXIGL</name>
<gene>
    <name evidence="2" type="ORF">EXIGLDRAFT_382545</name>
</gene>